<dbReference type="Proteomes" id="UP000054166">
    <property type="component" value="Unassembled WGS sequence"/>
</dbReference>
<dbReference type="AlphaFoldDB" id="A0A0C3FQL7"/>
<proteinExistence type="predicted"/>
<organism evidence="2 3">
    <name type="scientific">Piloderma croceum (strain F 1598)</name>
    <dbReference type="NCBI Taxonomy" id="765440"/>
    <lineage>
        <taxon>Eukaryota</taxon>
        <taxon>Fungi</taxon>
        <taxon>Dikarya</taxon>
        <taxon>Basidiomycota</taxon>
        <taxon>Agaricomycotina</taxon>
        <taxon>Agaricomycetes</taxon>
        <taxon>Agaricomycetidae</taxon>
        <taxon>Atheliales</taxon>
        <taxon>Atheliaceae</taxon>
        <taxon>Piloderma</taxon>
    </lineage>
</organism>
<evidence type="ECO:0000313" key="3">
    <source>
        <dbReference type="Proteomes" id="UP000054166"/>
    </source>
</evidence>
<evidence type="ECO:0000313" key="2">
    <source>
        <dbReference type="EMBL" id="KIM86430.1"/>
    </source>
</evidence>
<sequence length="107" mass="12511">MQSGQNETVAIRCEETECGSSFWFNLVLICNNSYCPGDGFIYSIWSAQGQSTIRRLGLTHMSDAWKEHMLAHYEKKRPARRPRYKPAPVQLQTRINSERERASRLRY</sequence>
<keyword evidence="3" id="KW-1185">Reference proteome</keyword>
<dbReference type="InParanoid" id="A0A0C3FQL7"/>
<dbReference type="EMBL" id="KN832982">
    <property type="protein sequence ID" value="KIM86430.1"/>
    <property type="molecule type" value="Genomic_DNA"/>
</dbReference>
<name>A0A0C3FQL7_PILCF</name>
<feature type="region of interest" description="Disordered" evidence="1">
    <location>
        <begin position="76"/>
        <end position="107"/>
    </location>
</feature>
<accession>A0A0C3FQL7</accession>
<evidence type="ECO:0000256" key="1">
    <source>
        <dbReference type="SAM" id="MobiDB-lite"/>
    </source>
</evidence>
<gene>
    <name evidence="2" type="ORF">PILCRDRAFT_326103</name>
</gene>
<reference evidence="2 3" key="1">
    <citation type="submission" date="2014-04" db="EMBL/GenBank/DDBJ databases">
        <authorList>
            <consortium name="DOE Joint Genome Institute"/>
            <person name="Kuo A."/>
            <person name="Tarkka M."/>
            <person name="Buscot F."/>
            <person name="Kohler A."/>
            <person name="Nagy L.G."/>
            <person name="Floudas D."/>
            <person name="Copeland A."/>
            <person name="Barry K.W."/>
            <person name="Cichocki N."/>
            <person name="Veneault-Fourrey C."/>
            <person name="LaButti K."/>
            <person name="Lindquist E.A."/>
            <person name="Lipzen A."/>
            <person name="Lundell T."/>
            <person name="Morin E."/>
            <person name="Murat C."/>
            <person name="Sun H."/>
            <person name="Tunlid A."/>
            <person name="Henrissat B."/>
            <person name="Grigoriev I.V."/>
            <person name="Hibbett D.S."/>
            <person name="Martin F."/>
            <person name="Nordberg H.P."/>
            <person name="Cantor M.N."/>
            <person name="Hua S.X."/>
        </authorList>
    </citation>
    <scope>NUCLEOTIDE SEQUENCE [LARGE SCALE GENOMIC DNA]</scope>
    <source>
        <strain evidence="2 3">F 1598</strain>
    </source>
</reference>
<feature type="compositionally biased region" description="Basic and acidic residues" evidence="1">
    <location>
        <begin position="96"/>
        <end position="107"/>
    </location>
</feature>
<protein>
    <submittedName>
        <fullName evidence="2">Uncharacterized protein</fullName>
    </submittedName>
</protein>
<reference evidence="3" key="2">
    <citation type="submission" date="2015-01" db="EMBL/GenBank/DDBJ databases">
        <title>Evolutionary Origins and Diversification of the Mycorrhizal Mutualists.</title>
        <authorList>
            <consortium name="DOE Joint Genome Institute"/>
            <consortium name="Mycorrhizal Genomics Consortium"/>
            <person name="Kohler A."/>
            <person name="Kuo A."/>
            <person name="Nagy L.G."/>
            <person name="Floudas D."/>
            <person name="Copeland A."/>
            <person name="Barry K.W."/>
            <person name="Cichocki N."/>
            <person name="Veneault-Fourrey C."/>
            <person name="LaButti K."/>
            <person name="Lindquist E.A."/>
            <person name="Lipzen A."/>
            <person name="Lundell T."/>
            <person name="Morin E."/>
            <person name="Murat C."/>
            <person name="Riley R."/>
            <person name="Ohm R."/>
            <person name="Sun H."/>
            <person name="Tunlid A."/>
            <person name="Henrissat B."/>
            <person name="Grigoriev I.V."/>
            <person name="Hibbett D.S."/>
            <person name="Martin F."/>
        </authorList>
    </citation>
    <scope>NUCLEOTIDE SEQUENCE [LARGE SCALE GENOMIC DNA]</scope>
    <source>
        <strain evidence="3">F 1598</strain>
    </source>
</reference>
<dbReference type="HOGENOM" id="CLU_2210959_0_0_1"/>